<proteinExistence type="predicted"/>
<dbReference type="OrthoDB" id="3239511at2759"/>
<evidence type="ECO:0000313" key="2">
    <source>
        <dbReference type="Proteomes" id="UP000054538"/>
    </source>
</evidence>
<gene>
    <name evidence="1" type="ORF">PAXRUDRAFT_27853</name>
</gene>
<dbReference type="AlphaFoldDB" id="A0A0D0DIW1"/>
<dbReference type="Proteomes" id="UP000054538">
    <property type="component" value="Unassembled WGS sequence"/>
</dbReference>
<dbReference type="HOGENOM" id="CLU_1434870_0_0_1"/>
<name>A0A0D0DIW1_9AGAM</name>
<dbReference type="InParanoid" id="A0A0D0DIW1"/>
<organism evidence="1 2">
    <name type="scientific">Paxillus rubicundulus Ve08.2h10</name>
    <dbReference type="NCBI Taxonomy" id="930991"/>
    <lineage>
        <taxon>Eukaryota</taxon>
        <taxon>Fungi</taxon>
        <taxon>Dikarya</taxon>
        <taxon>Basidiomycota</taxon>
        <taxon>Agaricomycotina</taxon>
        <taxon>Agaricomycetes</taxon>
        <taxon>Agaricomycetidae</taxon>
        <taxon>Boletales</taxon>
        <taxon>Paxilineae</taxon>
        <taxon>Paxillaceae</taxon>
        <taxon>Paxillus</taxon>
    </lineage>
</organism>
<keyword evidence="2" id="KW-1185">Reference proteome</keyword>
<reference evidence="1 2" key="1">
    <citation type="submission" date="2014-04" db="EMBL/GenBank/DDBJ databases">
        <authorList>
            <consortium name="DOE Joint Genome Institute"/>
            <person name="Kuo A."/>
            <person name="Kohler A."/>
            <person name="Jargeat P."/>
            <person name="Nagy L.G."/>
            <person name="Floudas D."/>
            <person name="Copeland A."/>
            <person name="Barry K.W."/>
            <person name="Cichocki N."/>
            <person name="Veneault-Fourrey C."/>
            <person name="LaButti K."/>
            <person name="Lindquist E.A."/>
            <person name="Lipzen A."/>
            <person name="Lundell T."/>
            <person name="Morin E."/>
            <person name="Murat C."/>
            <person name="Sun H."/>
            <person name="Tunlid A."/>
            <person name="Henrissat B."/>
            <person name="Grigoriev I.V."/>
            <person name="Hibbett D.S."/>
            <person name="Martin F."/>
            <person name="Nordberg H.P."/>
            <person name="Cantor M.N."/>
            <person name="Hua S.X."/>
        </authorList>
    </citation>
    <scope>NUCLEOTIDE SEQUENCE [LARGE SCALE GENOMIC DNA]</scope>
    <source>
        <strain evidence="1 2">Ve08.2h10</strain>
    </source>
</reference>
<sequence>MYLHVKLTQLATLFYDVWPATCNTICNIILNVHMESTLVAREEELLRFHKLLELARLNHISLVSELICSHINHLDDEQLKATLEQHALQDNETEILDDKPSMEHVYLGSAQKLTTFDQVEQANLSNWAFCDFRKKFTQFINGFAVAHNILLPQDQLWWTLQGHNKLQEFRYLKVNYESMVDWRMATDYL</sequence>
<reference evidence="2" key="2">
    <citation type="submission" date="2015-01" db="EMBL/GenBank/DDBJ databases">
        <title>Evolutionary Origins and Diversification of the Mycorrhizal Mutualists.</title>
        <authorList>
            <consortium name="DOE Joint Genome Institute"/>
            <consortium name="Mycorrhizal Genomics Consortium"/>
            <person name="Kohler A."/>
            <person name="Kuo A."/>
            <person name="Nagy L.G."/>
            <person name="Floudas D."/>
            <person name="Copeland A."/>
            <person name="Barry K.W."/>
            <person name="Cichocki N."/>
            <person name="Veneault-Fourrey C."/>
            <person name="LaButti K."/>
            <person name="Lindquist E.A."/>
            <person name="Lipzen A."/>
            <person name="Lundell T."/>
            <person name="Morin E."/>
            <person name="Murat C."/>
            <person name="Riley R."/>
            <person name="Ohm R."/>
            <person name="Sun H."/>
            <person name="Tunlid A."/>
            <person name="Henrissat B."/>
            <person name="Grigoriev I.V."/>
            <person name="Hibbett D.S."/>
            <person name="Martin F."/>
        </authorList>
    </citation>
    <scope>NUCLEOTIDE SEQUENCE [LARGE SCALE GENOMIC DNA]</scope>
    <source>
        <strain evidence="2">Ve08.2h10</strain>
    </source>
</reference>
<accession>A0A0D0DIW1</accession>
<protein>
    <submittedName>
        <fullName evidence="1">Uncharacterized protein</fullName>
    </submittedName>
</protein>
<dbReference type="STRING" id="930991.A0A0D0DIW1"/>
<evidence type="ECO:0000313" key="1">
    <source>
        <dbReference type="EMBL" id="KIK81529.1"/>
    </source>
</evidence>
<dbReference type="EMBL" id="KN825783">
    <property type="protein sequence ID" value="KIK81529.1"/>
    <property type="molecule type" value="Genomic_DNA"/>
</dbReference>